<comment type="caution">
    <text evidence="5">The sequence shown here is derived from an EMBL/GenBank/DDBJ whole genome shotgun (WGS) entry which is preliminary data.</text>
</comment>
<evidence type="ECO:0000256" key="3">
    <source>
        <dbReference type="ARBA" id="ARBA00023136"/>
    </source>
</evidence>
<dbReference type="AlphaFoldDB" id="A0A8X7TEY7"/>
<gene>
    <name evidence="5" type="ORF">FOB60_001168</name>
</gene>
<proteinExistence type="predicted"/>
<evidence type="ECO:0000256" key="1">
    <source>
        <dbReference type="ARBA" id="ARBA00004325"/>
    </source>
</evidence>
<name>A0A8X7TEY7_CANPA</name>
<evidence type="ECO:0000256" key="2">
    <source>
        <dbReference type="ARBA" id="ARBA00023128"/>
    </source>
</evidence>
<evidence type="ECO:0008006" key="7">
    <source>
        <dbReference type="Google" id="ProtNLM"/>
    </source>
</evidence>
<dbReference type="GO" id="GO:0015986">
    <property type="term" value="P:proton motive force-driven ATP synthesis"/>
    <property type="evidence" value="ECO:0007669"/>
    <property type="project" value="TreeGrafter"/>
</dbReference>
<feature type="transmembrane region" description="Helical" evidence="4">
    <location>
        <begin position="12"/>
        <end position="32"/>
    </location>
</feature>
<reference evidence="5" key="1">
    <citation type="submission" date="2020-03" db="EMBL/GenBank/DDBJ databases">
        <title>FDA dAtabase for Regulatory Grade micrObial Sequences (FDA-ARGOS): Supporting development and validation of Infectious Disease Dx tests.</title>
        <authorList>
            <person name="Campos J."/>
            <person name="Goldberg B."/>
            <person name="Tallon L."/>
            <person name="Sadzewicz L."/>
            <person name="Vavikolanu K."/>
            <person name="Mehta A."/>
            <person name="Aluvathingal J."/>
            <person name="Nadendla S."/>
            <person name="Nandy P."/>
            <person name="Geyer C."/>
            <person name="Yan Y."/>
            <person name="Sichtig H."/>
        </authorList>
    </citation>
    <scope>NUCLEOTIDE SEQUENCE [LARGE SCALE GENOMIC DNA]</scope>
    <source>
        <strain evidence="5">FDAARGOS_652</strain>
    </source>
</reference>
<dbReference type="PANTHER" id="PTHR28074:SF1">
    <property type="entry name" value="ATP SYNTHASE SUBUNIT K, MITOCHONDRIAL"/>
    <property type="match status" value="1"/>
</dbReference>
<dbReference type="EMBL" id="JABWAB010000001">
    <property type="protein sequence ID" value="KAF6059586.1"/>
    <property type="molecule type" value="Genomic_DNA"/>
</dbReference>
<keyword evidence="2" id="KW-0496">Mitochondrion</keyword>
<sequence length="94" mass="9978">MGSAYTILGKQVPAHVLSILTLGSVAAGVAIPKVLGSNDAKKNVPAKPAPPVAQSKEDDFDLEKFIKYVSLPYVSSISNTNNVSYSELTKEETK</sequence>
<protein>
    <recommendedName>
        <fullName evidence="7">ATP synthase subunit K, mitochondrial</fullName>
    </recommendedName>
</protein>
<dbReference type="PANTHER" id="PTHR28074">
    <property type="entry name" value="ATP SYNTHASE SUBUNIT K, MITOCHONDRIAL"/>
    <property type="match status" value="1"/>
</dbReference>
<keyword evidence="3 4" id="KW-0472">Membrane</keyword>
<accession>A0A8X7TEY7</accession>
<keyword evidence="4" id="KW-1133">Transmembrane helix</keyword>
<dbReference type="GO" id="GO:0031966">
    <property type="term" value="C:mitochondrial membrane"/>
    <property type="evidence" value="ECO:0007669"/>
    <property type="project" value="UniProtKB-SubCell"/>
</dbReference>
<comment type="subcellular location">
    <subcellularLocation>
        <location evidence="1">Mitochondrion membrane</location>
    </subcellularLocation>
</comment>
<organism evidence="5 6">
    <name type="scientific">Candida parapsilosis</name>
    <name type="common">Yeast</name>
    <dbReference type="NCBI Taxonomy" id="5480"/>
    <lineage>
        <taxon>Eukaryota</taxon>
        <taxon>Fungi</taxon>
        <taxon>Dikarya</taxon>
        <taxon>Ascomycota</taxon>
        <taxon>Saccharomycotina</taxon>
        <taxon>Pichiomycetes</taxon>
        <taxon>Debaryomycetaceae</taxon>
        <taxon>Candida/Lodderomyces clade</taxon>
        <taxon>Candida</taxon>
    </lineage>
</organism>
<dbReference type="Pfam" id="PF11022">
    <property type="entry name" value="ATP19"/>
    <property type="match status" value="1"/>
</dbReference>
<evidence type="ECO:0000313" key="5">
    <source>
        <dbReference type="EMBL" id="KAF6059586.1"/>
    </source>
</evidence>
<keyword evidence="4" id="KW-0812">Transmembrane</keyword>
<dbReference type="Proteomes" id="UP000590412">
    <property type="component" value="Unassembled WGS sequence"/>
</dbReference>
<evidence type="ECO:0000313" key="6">
    <source>
        <dbReference type="Proteomes" id="UP000590412"/>
    </source>
</evidence>
<evidence type="ECO:0000256" key="4">
    <source>
        <dbReference type="SAM" id="Phobius"/>
    </source>
</evidence>
<dbReference type="InterPro" id="IPR021278">
    <property type="entry name" value="ATP19"/>
</dbReference>